<dbReference type="Proteomes" id="UP000188181">
    <property type="component" value="Chromosome"/>
</dbReference>
<dbReference type="OrthoDB" id="233999at2"/>
<dbReference type="STRING" id="1851148.SMSP2_02454"/>
<dbReference type="KEGG" id="pbas:SMSP2_02454"/>
<protein>
    <submittedName>
        <fullName evidence="1">Uncharacterized protein</fullName>
    </submittedName>
</protein>
<dbReference type="AlphaFoldDB" id="A0A1Q2MHD8"/>
<dbReference type="Gene3D" id="3.20.20.80">
    <property type="entry name" value="Glycosidases"/>
    <property type="match status" value="1"/>
</dbReference>
<evidence type="ECO:0000313" key="1">
    <source>
        <dbReference type="EMBL" id="AQQ72074.1"/>
    </source>
</evidence>
<name>A0A1Q2MHD8_9BACT</name>
<sequence length="531" mass="60012">MQNLCIPVLILTLVCVPTVIGVIETVYDIEPEFERADYLPRLSDVCMRSVMPHEGETVMDNTILAAQAIHATRLDWVYPYTNTAWVEKIRAAGLDIQPTLNANMSDEPGGDTWDKGRMVDVHGNKITAPWMTWEGTNWGCCSTDGWREAWMAWAKYYADLKPSSFQHDDQRMNGHAVLWKPGKAGPNNTGPGCFCDDCVRGFSKFLAEKGKVFSLEEHKFIRRADETAPIPFFDIKQYVLEHVKDQNLRQAPEELRKEFELFQQQSVRQFLAECRKELNEYAGRYIPISCNGIPAVEGTPMDTFDFGIRELSYPNASPAYLYDIFRKSAQTGKAQIFTMPKPHDRAGVTDWDKEYPHLKHLVRKCIASSYAFGGHMMVPWDIYMPRDNPRYFGKPEDYAYLFKMIRENAALFDGYAAANTCGYEIPPRDDNKPAPVAIQGGSGKVCAAVRVQPGKPDAPAVIHVVEWDEQNTKPLEITLNKSSFKSGGEELEIDVIFNDKQEETAFAVTQKSDTCTVSLPAVETWAIITVK</sequence>
<dbReference type="EMBL" id="CP019646">
    <property type="protein sequence ID" value="AQQ72074.1"/>
    <property type="molecule type" value="Genomic_DNA"/>
</dbReference>
<keyword evidence="2" id="KW-1185">Reference proteome</keyword>
<organism evidence="1 2">
    <name type="scientific">Limihaloglobus sulfuriphilus</name>
    <dbReference type="NCBI Taxonomy" id="1851148"/>
    <lineage>
        <taxon>Bacteria</taxon>
        <taxon>Pseudomonadati</taxon>
        <taxon>Planctomycetota</taxon>
        <taxon>Phycisphaerae</taxon>
        <taxon>Sedimentisphaerales</taxon>
        <taxon>Sedimentisphaeraceae</taxon>
        <taxon>Limihaloglobus</taxon>
    </lineage>
</organism>
<proteinExistence type="predicted"/>
<accession>A0A1Q2MHD8</accession>
<evidence type="ECO:0000313" key="2">
    <source>
        <dbReference type="Proteomes" id="UP000188181"/>
    </source>
</evidence>
<reference evidence="2" key="1">
    <citation type="submission" date="2017-02" db="EMBL/GenBank/DDBJ databases">
        <title>Comparative genomics and description of representatives of a novel lineage of planctomycetes thriving in anoxic sediments.</title>
        <authorList>
            <person name="Spring S."/>
            <person name="Bunk B."/>
            <person name="Sproer C."/>
        </authorList>
    </citation>
    <scope>NUCLEOTIDE SEQUENCE [LARGE SCALE GENOMIC DNA]</scope>
    <source>
        <strain evidence="2">SM-Chi-D1</strain>
    </source>
</reference>
<gene>
    <name evidence="1" type="ORF">SMSP2_02454</name>
</gene>
<dbReference type="RefSeq" id="WP_146684304.1">
    <property type="nucleotide sequence ID" value="NZ_CP019646.1"/>
</dbReference>